<keyword evidence="1" id="KW-0472">Membrane</keyword>
<evidence type="ECO:0000256" key="1">
    <source>
        <dbReference type="SAM" id="Phobius"/>
    </source>
</evidence>
<feature type="transmembrane region" description="Helical" evidence="1">
    <location>
        <begin position="233"/>
        <end position="255"/>
    </location>
</feature>
<dbReference type="Proteomes" id="UP000317982">
    <property type="component" value="Unassembled WGS sequence"/>
</dbReference>
<name>A0A545AXG0_9ACTN</name>
<keyword evidence="1" id="KW-0812">Transmembrane</keyword>
<dbReference type="EMBL" id="VIRS01000003">
    <property type="protein sequence ID" value="TQS46019.1"/>
    <property type="molecule type" value="Genomic_DNA"/>
</dbReference>
<organism evidence="2 3">
    <name type="scientific">Cryptosporangium phraense</name>
    <dbReference type="NCBI Taxonomy" id="2593070"/>
    <lineage>
        <taxon>Bacteria</taxon>
        <taxon>Bacillati</taxon>
        <taxon>Actinomycetota</taxon>
        <taxon>Actinomycetes</taxon>
        <taxon>Cryptosporangiales</taxon>
        <taxon>Cryptosporangiaceae</taxon>
        <taxon>Cryptosporangium</taxon>
    </lineage>
</organism>
<feature type="transmembrane region" description="Helical" evidence="1">
    <location>
        <begin position="152"/>
        <end position="176"/>
    </location>
</feature>
<feature type="transmembrane region" description="Helical" evidence="1">
    <location>
        <begin position="183"/>
        <end position="202"/>
    </location>
</feature>
<protein>
    <submittedName>
        <fullName evidence="2">ABC transporter permease subunit</fullName>
    </submittedName>
</protein>
<keyword evidence="3" id="KW-1185">Reference proteome</keyword>
<dbReference type="Pfam" id="PF12730">
    <property type="entry name" value="ABC2_membrane_4"/>
    <property type="match status" value="1"/>
</dbReference>
<evidence type="ECO:0000313" key="2">
    <source>
        <dbReference type="EMBL" id="TQS46019.1"/>
    </source>
</evidence>
<dbReference type="AlphaFoldDB" id="A0A545AXG0"/>
<comment type="caution">
    <text evidence="2">The sequence shown here is derived from an EMBL/GenBank/DDBJ whole genome shotgun (WGS) entry which is preliminary data.</text>
</comment>
<keyword evidence="1" id="KW-1133">Transmembrane helix</keyword>
<feature type="transmembrane region" description="Helical" evidence="1">
    <location>
        <begin position="115"/>
        <end position="140"/>
    </location>
</feature>
<feature type="transmembrane region" description="Helical" evidence="1">
    <location>
        <begin position="68"/>
        <end position="87"/>
    </location>
</feature>
<dbReference type="OrthoDB" id="3297477at2"/>
<sequence>MTRRTAGRHGFRQAVRMEWIKLRSLRSTPWMLLATTVGMIVVGVAAMANTKAPSPAAAASFDPVNNALAGVVIGQLVIGLMGVLAVTGEYSSGSIRSTLAAVPGRWTMLGAKSAVVGLVSLVVGESVTFVTFFAGTAAMAPGVPQPSLGDAGVLRAVVLSGAYLALVALIGIGLGAAIRHSSAAIGAFVGLFFVLPLLLAGLTGPTVSKFLPTLIFSSSLGVSREVSEVLTPWVGFAVLWLYVVAALGVGGRLLARRDA</sequence>
<dbReference type="InParanoid" id="A0A545AXG0"/>
<accession>A0A545AXG0</accession>
<reference evidence="2 3" key="1">
    <citation type="submission" date="2019-07" db="EMBL/GenBank/DDBJ databases">
        <title>Cryptosporangium phraense sp. nov., isolated from plant litter.</title>
        <authorList>
            <person name="Suriyachadkun C."/>
        </authorList>
    </citation>
    <scope>NUCLEOTIDE SEQUENCE [LARGE SCALE GENOMIC DNA]</scope>
    <source>
        <strain evidence="2 3">A-T 5661</strain>
    </source>
</reference>
<feature type="transmembrane region" description="Helical" evidence="1">
    <location>
        <begin position="30"/>
        <end position="48"/>
    </location>
</feature>
<evidence type="ECO:0000313" key="3">
    <source>
        <dbReference type="Proteomes" id="UP000317982"/>
    </source>
</evidence>
<gene>
    <name evidence="2" type="ORF">FL583_05890</name>
</gene>
<proteinExistence type="predicted"/>